<proteinExistence type="inferred from homology"/>
<comment type="catalytic activity">
    <reaction evidence="15">
        <text>L-seryl-[protein] + ATP = O-phospho-L-seryl-[protein] + ADP + H(+)</text>
        <dbReference type="Rhea" id="RHEA:17989"/>
        <dbReference type="Rhea" id="RHEA-COMP:9863"/>
        <dbReference type="Rhea" id="RHEA-COMP:11604"/>
        <dbReference type="ChEBI" id="CHEBI:15378"/>
        <dbReference type="ChEBI" id="CHEBI:29999"/>
        <dbReference type="ChEBI" id="CHEBI:30616"/>
        <dbReference type="ChEBI" id="CHEBI:83421"/>
        <dbReference type="ChEBI" id="CHEBI:456216"/>
        <dbReference type="EC" id="2.7.11.12"/>
    </reaction>
</comment>
<feature type="binding site" evidence="17">
    <location>
        <begin position="537"/>
        <end position="545"/>
    </location>
    <ligand>
        <name>ATP</name>
        <dbReference type="ChEBI" id="CHEBI:30616"/>
    </ligand>
</feature>
<dbReference type="FunFam" id="3.30.200.20:FF:000042">
    <property type="entry name" value="Aurora kinase A"/>
    <property type="match status" value="1"/>
</dbReference>
<dbReference type="GO" id="GO:0046872">
    <property type="term" value="F:metal ion binding"/>
    <property type="evidence" value="ECO:0007669"/>
    <property type="project" value="UniProtKB-KW"/>
</dbReference>
<evidence type="ECO:0000256" key="11">
    <source>
        <dbReference type="ARBA" id="ARBA00022840"/>
    </source>
</evidence>
<dbReference type="PROSITE" id="PS50011">
    <property type="entry name" value="PROTEIN_KINASE_DOM"/>
    <property type="match status" value="1"/>
</dbReference>
<dbReference type="EMBL" id="BRXW01000483">
    <property type="protein sequence ID" value="GMH58935.1"/>
    <property type="molecule type" value="Genomic_DNA"/>
</dbReference>
<feature type="domain" description="AGC-kinase C-terminal" evidence="22">
    <location>
        <begin position="793"/>
        <end position="846"/>
    </location>
</feature>
<evidence type="ECO:0000256" key="3">
    <source>
        <dbReference type="ARBA" id="ARBA00006352"/>
    </source>
</evidence>
<feature type="compositionally biased region" description="Polar residues" evidence="19">
    <location>
        <begin position="61"/>
        <end position="74"/>
    </location>
</feature>
<evidence type="ECO:0000256" key="9">
    <source>
        <dbReference type="ARBA" id="ARBA00022741"/>
    </source>
</evidence>
<dbReference type="PROSITE" id="PS00888">
    <property type="entry name" value="CNMP_BINDING_1"/>
    <property type="match status" value="1"/>
</dbReference>
<keyword evidence="8" id="KW-0479">Metal-binding</keyword>
<dbReference type="PROSITE" id="PS50042">
    <property type="entry name" value="CNMP_BINDING_3"/>
    <property type="match status" value="3"/>
</dbReference>
<keyword evidence="12" id="KW-0142">cGMP-binding</keyword>
<dbReference type="PROSITE" id="PS00108">
    <property type="entry name" value="PROTEIN_KINASE_ST"/>
    <property type="match status" value="1"/>
</dbReference>
<feature type="region of interest" description="Disordered" evidence="19">
    <location>
        <begin position="1"/>
        <end position="78"/>
    </location>
</feature>
<dbReference type="InterPro" id="IPR000961">
    <property type="entry name" value="AGC-kinase_C"/>
</dbReference>
<reference evidence="24" key="1">
    <citation type="journal article" date="2023" name="Commun. Biol.">
        <title>Genome analysis of Parmales, the sister group of diatoms, reveals the evolutionary specialization of diatoms from phago-mixotrophs to photoautotrophs.</title>
        <authorList>
            <person name="Ban H."/>
            <person name="Sato S."/>
            <person name="Yoshikawa S."/>
            <person name="Yamada K."/>
            <person name="Nakamura Y."/>
            <person name="Ichinomiya M."/>
            <person name="Sato N."/>
            <person name="Blanc-Mathieu R."/>
            <person name="Endo H."/>
            <person name="Kuwata A."/>
            <person name="Ogata H."/>
        </authorList>
    </citation>
    <scope>NUCLEOTIDE SEQUENCE [LARGE SCALE GENOMIC DNA]</scope>
    <source>
        <strain evidence="24">NIES 3700</strain>
    </source>
</reference>
<feature type="binding site" evidence="17 18">
    <location>
        <position position="560"/>
    </location>
    <ligand>
        <name>ATP</name>
        <dbReference type="ChEBI" id="CHEBI:30616"/>
    </ligand>
</feature>
<dbReference type="InterPro" id="IPR000719">
    <property type="entry name" value="Prot_kinase_dom"/>
</dbReference>
<evidence type="ECO:0000256" key="17">
    <source>
        <dbReference type="PIRSR" id="PIRSR000559-2"/>
    </source>
</evidence>
<dbReference type="AlphaFoldDB" id="A0A9W6ZXQ8"/>
<feature type="compositionally biased region" description="Polar residues" evidence="19">
    <location>
        <begin position="1"/>
        <end position="11"/>
    </location>
</feature>
<dbReference type="Pfam" id="PF00027">
    <property type="entry name" value="cNMP_binding"/>
    <property type="match status" value="3"/>
</dbReference>
<dbReference type="FunFam" id="2.60.120.10:FF:000068">
    <property type="entry name" value="cGMP-dependent protein kinase"/>
    <property type="match status" value="1"/>
</dbReference>
<evidence type="ECO:0000256" key="13">
    <source>
        <dbReference type="ARBA" id="ARBA00024113"/>
    </source>
</evidence>
<dbReference type="SUPFAM" id="SSF51206">
    <property type="entry name" value="cAMP-binding domain-like"/>
    <property type="match status" value="3"/>
</dbReference>
<keyword evidence="5" id="KW-0723">Serine/threonine-protein kinase</keyword>
<name>A0A9W6ZXQ8_9STRA</name>
<evidence type="ECO:0000256" key="1">
    <source>
        <dbReference type="ARBA" id="ARBA00001946"/>
    </source>
</evidence>
<keyword evidence="10" id="KW-0418">Kinase</keyword>
<dbReference type="CDD" id="cd00038">
    <property type="entry name" value="CAP_ED"/>
    <property type="match status" value="3"/>
</dbReference>
<dbReference type="GO" id="GO:0004691">
    <property type="term" value="F:cAMP-dependent protein kinase activity"/>
    <property type="evidence" value="ECO:0007669"/>
    <property type="project" value="TreeGrafter"/>
</dbReference>
<accession>A0A9W6ZXQ8</accession>
<dbReference type="InterPro" id="IPR014710">
    <property type="entry name" value="RmlC-like_jellyroll"/>
</dbReference>
<dbReference type="InterPro" id="IPR000595">
    <property type="entry name" value="cNMP-bd_dom"/>
</dbReference>
<gene>
    <name evidence="23" type="ORF">TrLO_g793</name>
</gene>
<evidence type="ECO:0000256" key="2">
    <source>
        <dbReference type="ARBA" id="ARBA00004308"/>
    </source>
</evidence>
<feature type="domain" description="Cyclic nucleotide-binding" evidence="21">
    <location>
        <begin position="370"/>
        <end position="467"/>
    </location>
</feature>
<dbReference type="SMART" id="SM00220">
    <property type="entry name" value="S_TKc"/>
    <property type="match status" value="1"/>
</dbReference>
<dbReference type="GO" id="GO:0012505">
    <property type="term" value="C:endomembrane system"/>
    <property type="evidence" value="ECO:0007669"/>
    <property type="project" value="UniProtKB-SubCell"/>
</dbReference>
<evidence type="ECO:0000256" key="4">
    <source>
        <dbReference type="ARBA" id="ARBA00012428"/>
    </source>
</evidence>
<dbReference type="InterPro" id="IPR017441">
    <property type="entry name" value="Protein_kinase_ATP_BS"/>
</dbReference>
<evidence type="ECO:0000256" key="15">
    <source>
        <dbReference type="ARBA" id="ARBA00047462"/>
    </source>
</evidence>
<evidence type="ECO:0000256" key="5">
    <source>
        <dbReference type="ARBA" id="ARBA00022527"/>
    </source>
</evidence>
<feature type="domain" description="Cyclic nucleotide-binding" evidence="21">
    <location>
        <begin position="239"/>
        <end position="366"/>
    </location>
</feature>
<dbReference type="PRINTS" id="PR00103">
    <property type="entry name" value="CAMPKINASE"/>
</dbReference>
<dbReference type="Gene3D" id="3.30.200.20">
    <property type="entry name" value="Phosphorylase Kinase, domain 1"/>
    <property type="match status" value="1"/>
</dbReference>
<comment type="caution">
    <text evidence="23">The sequence shown here is derived from an EMBL/GenBank/DDBJ whole genome shotgun (WGS) entry which is preliminary data.</text>
</comment>
<dbReference type="PROSITE" id="PS00889">
    <property type="entry name" value="CNMP_BINDING_2"/>
    <property type="match status" value="2"/>
</dbReference>
<evidence type="ECO:0000256" key="10">
    <source>
        <dbReference type="ARBA" id="ARBA00022777"/>
    </source>
</evidence>
<evidence type="ECO:0000256" key="12">
    <source>
        <dbReference type="ARBA" id="ARBA00022992"/>
    </source>
</evidence>
<dbReference type="GO" id="GO:0005952">
    <property type="term" value="C:cAMP-dependent protein kinase complex"/>
    <property type="evidence" value="ECO:0007669"/>
    <property type="project" value="TreeGrafter"/>
</dbReference>
<comment type="similarity">
    <text evidence="3">Belongs to the protein kinase superfamily. AGC Ser/Thr protein kinase family. cGMP subfamily.</text>
</comment>
<dbReference type="OrthoDB" id="63267at2759"/>
<dbReference type="PROSITE" id="PS00107">
    <property type="entry name" value="PROTEIN_KINASE_ATP"/>
    <property type="match status" value="1"/>
</dbReference>
<evidence type="ECO:0000256" key="8">
    <source>
        <dbReference type="ARBA" id="ARBA00022723"/>
    </source>
</evidence>
<dbReference type="FunFam" id="1.10.510.10:FF:000210">
    <property type="entry name" value="Non-specific serine/threonine protein kinase"/>
    <property type="match status" value="1"/>
</dbReference>
<dbReference type="GO" id="GO:0030553">
    <property type="term" value="F:cGMP binding"/>
    <property type="evidence" value="ECO:0007669"/>
    <property type="project" value="UniProtKB-KW"/>
</dbReference>
<dbReference type="InterPro" id="IPR008271">
    <property type="entry name" value="Ser/Thr_kinase_AS"/>
</dbReference>
<keyword evidence="24" id="KW-1185">Reference proteome</keyword>
<dbReference type="InterPro" id="IPR011009">
    <property type="entry name" value="Kinase-like_dom_sf"/>
</dbReference>
<evidence type="ECO:0000256" key="14">
    <source>
        <dbReference type="ARBA" id="ARBA00047298"/>
    </source>
</evidence>
<dbReference type="Proteomes" id="UP001165122">
    <property type="component" value="Unassembled WGS sequence"/>
</dbReference>
<evidence type="ECO:0000259" key="21">
    <source>
        <dbReference type="PROSITE" id="PS50042"/>
    </source>
</evidence>
<comment type="catalytic activity">
    <reaction evidence="14">
        <text>L-threonyl-[protein] + ATP = O-phospho-L-threonyl-[protein] + ADP + H(+)</text>
        <dbReference type="Rhea" id="RHEA:46608"/>
        <dbReference type="Rhea" id="RHEA-COMP:11060"/>
        <dbReference type="Rhea" id="RHEA-COMP:11605"/>
        <dbReference type="ChEBI" id="CHEBI:15378"/>
        <dbReference type="ChEBI" id="CHEBI:30013"/>
        <dbReference type="ChEBI" id="CHEBI:30616"/>
        <dbReference type="ChEBI" id="CHEBI:61977"/>
        <dbReference type="ChEBI" id="CHEBI:456216"/>
        <dbReference type="EC" id="2.7.11.12"/>
    </reaction>
</comment>
<dbReference type="EC" id="2.7.11.12" evidence="4"/>
<keyword evidence="11 17" id="KW-0067">ATP-binding</keyword>
<keyword evidence="9 17" id="KW-0547">Nucleotide-binding</keyword>
<feature type="domain" description="Protein kinase" evidence="20">
    <location>
        <begin position="531"/>
        <end position="792"/>
    </location>
</feature>
<evidence type="ECO:0000256" key="6">
    <source>
        <dbReference type="ARBA" id="ARBA00022535"/>
    </source>
</evidence>
<evidence type="ECO:0000259" key="20">
    <source>
        <dbReference type="PROSITE" id="PS50011"/>
    </source>
</evidence>
<dbReference type="InterPro" id="IPR002374">
    <property type="entry name" value="cGMP_dep_kinase"/>
</dbReference>
<dbReference type="Pfam" id="PF00069">
    <property type="entry name" value="Pkinase"/>
    <property type="match status" value="1"/>
</dbReference>
<dbReference type="InterPro" id="IPR018490">
    <property type="entry name" value="cNMP-bd_dom_sf"/>
</dbReference>
<dbReference type="SUPFAM" id="SSF56112">
    <property type="entry name" value="Protein kinase-like (PK-like)"/>
    <property type="match status" value="1"/>
</dbReference>
<dbReference type="SMART" id="SM00133">
    <property type="entry name" value="S_TK_X"/>
    <property type="match status" value="1"/>
</dbReference>
<organism evidence="23 24">
    <name type="scientific">Triparma laevis f. longispina</name>
    <dbReference type="NCBI Taxonomy" id="1714387"/>
    <lineage>
        <taxon>Eukaryota</taxon>
        <taxon>Sar</taxon>
        <taxon>Stramenopiles</taxon>
        <taxon>Ochrophyta</taxon>
        <taxon>Bolidophyceae</taxon>
        <taxon>Parmales</taxon>
        <taxon>Triparmaceae</taxon>
        <taxon>Triparma</taxon>
    </lineage>
</organism>
<dbReference type="PIRSF" id="PIRSF000559">
    <property type="entry name" value="cGMP-dep_kinase"/>
    <property type="match status" value="1"/>
</dbReference>
<feature type="compositionally biased region" description="Basic and acidic residues" evidence="19">
    <location>
        <begin position="28"/>
        <end position="46"/>
    </location>
</feature>
<dbReference type="GO" id="GO:0004692">
    <property type="term" value="F:cGMP-dependent protein kinase activity"/>
    <property type="evidence" value="ECO:0007669"/>
    <property type="project" value="UniProtKB-EC"/>
</dbReference>
<sequence length="846" mass="94049">MSRFVRNNRSCSEPPAVHSSTRANVSERSLDSKFDRTKPRGNRDSISDIPTGEAVGLGRKSSLSMPETGSAQSMRNRKKKQALFGESLDPTALRSTAKKVIPKGDVSREIIANALLSHFLFSRLPDPEIITLVDAMEKFVIKPGEVAIRQGDVGDYFYIVEEGTFDIRVNDESVGQVEDVCAAFGELALMHNSPRAATLECTSSAILWGLDRNTFRATLAATSLNAFDDIISFLRKVDILEGLDEAQMSTLAQAVDVQRFQKGDMVVRKGDVGSEMFVIKEGSVVCKVHNGDGETDHNGNIKHVDIDLGPGKFFGERALMYHELRAADVLATRELVCYTISANVFNMVLGSLKDVLETNMRVTLLKSLDIFGSLDLAMLNKVAERLIPMEFDEEDEVICKGYRADHMFIIRTGNASLECSTGEDIVLGAGECFGEEALLKNDAYGTTVMAVNDLECLALMSQTLIDLDCRLPGQNIARLRVASDSRFKNMHKARQSFGAGNLGMANMKIEEEEEEEEVLFKPINIKSIGELSCGRTLGTGSFGRVRIATHTASGQILALKALQKEAIRLTRQEKNIMSERELTASLKHPFILHLYGTYQDNDCLYMLLEIVMGGELFRLLHGDGSVENKLSSADTAFYAACVLSVYDYIHMMNIVYRDLKPENILIENTGYLKIVDWGFAKKVVDKTYTTCGTPEYLSPELVQGTGHGKGVDYWALGILIYEMLVGKTPYVGYDPDDTMGICRNIMNENIDYPRGFPEDAQDLVEGLCTREVLARLGCMRGGCEDVKEHTFFENINWRELKAKKPPAPWKPPIKDNMDVSNFDDIYDDEPEDIQAYGGRQSIFKAF</sequence>
<keyword evidence="7" id="KW-0808">Transferase</keyword>
<dbReference type="PROSITE" id="PS51285">
    <property type="entry name" value="AGC_KINASE_CTER"/>
    <property type="match status" value="1"/>
</dbReference>
<comment type="subcellular location">
    <subcellularLocation>
        <location evidence="2">Endomembrane system</location>
    </subcellularLocation>
</comment>
<evidence type="ECO:0000256" key="16">
    <source>
        <dbReference type="PIRSR" id="PIRSR000559-1"/>
    </source>
</evidence>
<dbReference type="InterPro" id="IPR018488">
    <property type="entry name" value="cNMP-bd_CS"/>
</dbReference>
<evidence type="ECO:0000256" key="18">
    <source>
        <dbReference type="PROSITE-ProRule" id="PRU10141"/>
    </source>
</evidence>
<evidence type="ECO:0000256" key="7">
    <source>
        <dbReference type="ARBA" id="ARBA00022679"/>
    </source>
</evidence>
<feature type="compositionally biased region" description="Polar residues" evidence="19">
    <location>
        <begin position="18"/>
        <end position="27"/>
    </location>
</feature>
<feature type="domain" description="Cyclic nucleotide-binding" evidence="21">
    <location>
        <begin position="120"/>
        <end position="236"/>
    </location>
</feature>
<dbReference type="Gene3D" id="2.60.120.10">
    <property type="entry name" value="Jelly Rolls"/>
    <property type="match status" value="3"/>
</dbReference>
<dbReference type="Gene3D" id="1.10.510.10">
    <property type="entry name" value="Transferase(Phosphotransferase) domain 1"/>
    <property type="match status" value="1"/>
</dbReference>
<feature type="active site" description="Proton acceptor" evidence="16">
    <location>
        <position position="658"/>
    </location>
</feature>
<protein>
    <recommendedName>
        <fullName evidence="13">cGMP-dependent protein kinase</fullName>
        <ecNumber evidence="4">2.7.11.12</ecNumber>
    </recommendedName>
</protein>
<dbReference type="PANTHER" id="PTHR24353:SF143">
    <property type="entry name" value="PROTEIN KINASE DOMAIN-CONTAINING PROTEIN"/>
    <property type="match status" value="1"/>
</dbReference>
<dbReference type="GO" id="GO:0005524">
    <property type="term" value="F:ATP binding"/>
    <property type="evidence" value="ECO:0007669"/>
    <property type="project" value="UniProtKB-UniRule"/>
</dbReference>
<comment type="cofactor">
    <cofactor evidence="1">
        <name>Mg(2+)</name>
        <dbReference type="ChEBI" id="CHEBI:18420"/>
    </cofactor>
</comment>
<evidence type="ECO:0000313" key="24">
    <source>
        <dbReference type="Proteomes" id="UP001165122"/>
    </source>
</evidence>
<dbReference type="SMART" id="SM00100">
    <property type="entry name" value="cNMP"/>
    <property type="match status" value="3"/>
</dbReference>
<evidence type="ECO:0000256" key="19">
    <source>
        <dbReference type="SAM" id="MobiDB-lite"/>
    </source>
</evidence>
<evidence type="ECO:0000259" key="22">
    <source>
        <dbReference type="PROSITE" id="PS51285"/>
    </source>
</evidence>
<dbReference type="PANTHER" id="PTHR24353">
    <property type="entry name" value="CYCLIC NUCLEOTIDE-DEPENDENT PROTEIN KINASE"/>
    <property type="match status" value="1"/>
</dbReference>
<evidence type="ECO:0000313" key="23">
    <source>
        <dbReference type="EMBL" id="GMH58935.1"/>
    </source>
</evidence>
<keyword evidence="6" id="KW-0140">cGMP</keyword>